<dbReference type="AlphaFoldDB" id="A0A5J4UPR2"/>
<dbReference type="Proteomes" id="UP000324800">
    <property type="component" value="Unassembled WGS sequence"/>
</dbReference>
<evidence type="ECO:0000313" key="1">
    <source>
        <dbReference type="EMBL" id="KAA6372459.1"/>
    </source>
</evidence>
<accession>A0A5J4UPR2</accession>
<dbReference type="EMBL" id="SNRW01013584">
    <property type="protein sequence ID" value="KAA6372459.1"/>
    <property type="molecule type" value="Genomic_DNA"/>
</dbReference>
<reference evidence="1 2" key="1">
    <citation type="submission" date="2019-03" db="EMBL/GenBank/DDBJ databases">
        <title>Single cell metagenomics reveals metabolic interactions within the superorganism composed of flagellate Streblomastix strix and complex community of Bacteroidetes bacteria on its surface.</title>
        <authorList>
            <person name="Treitli S.C."/>
            <person name="Kolisko M."/>
            <person name="Husnik F."/>
            <person name="Keeling P."/>
            <person name="Hampl V."/>
        </authorList>
    </citation>
    <scope>NUCLEOTIDE SEQUENCE [LARGE SCALE GENOMIC DNA]</scope>
    <source>
        <strain evidence="1">ST1C</strain>
    </source>
</reference>
<evidence type="ECO:0000313" key="2">
    <source>
        <dbReference type="Proteomes" id="UP000324800"/>
    </source>
</evidence>
<organism evidence="1 2">
    <name type="scientific">Streblomastix strix</name>
    <dbReference type="NCBI Taxonomy" id="222440"/>
    <lineage>
        <taxon>Eukaryota</taxon>
        <taxon>Metamonada</taxon>
        <taxon>Preaxostyla</taxon>
        <taxon>Oxymonadida</taxon>
        <taxon>Streblomastigidae</taxon>
        <taxon>Streblomastix</taxon>
    </lineage>
</organism>
<sequence>MFEIPFIIDVICYNWFSDGGPHFRNQQVVCALLRLTQTLIPRIQFTINFTEHRLGKGAVDSLFGQYSNQLLINKDKGGIRSIVALQEELQQIRFINGPIFDTEHQENETDYVPIKNFKQFLSFKREGEDIISQNITNDPSNRKYKFKINIKQKPNKTKFNRSTAQVDDVDEPG</sequence>
<comment type="caution">
    <text evidence="1">The sequence shown here is derived from an EMBL/GenBank/DDBJ whole genome shotgun (WGS) entry which is preliminary data.</text>
</comment>
<gene>
    <name evidence="1" type="ORF">EZS28_032014</name>
</gene>
<protein>
    <submittedName>
        <fullName evidence="1">Uncharacterized protein</fullName>
    </submittedName>
</protein>
<dbReference type="OrthoDB" id="9944853at2759"/>
<proteinExistence type="predicted"/>
<name>A0A5J4UPR2_9EUKA</name>